<dbReference type="Proteomes" id="UP000030682">
    <property type="component" value="Unassembled WGS sequence"/>
</dbReference>
<dbReference type="HOGENOM" id="CLU_2731765_0_0_9"/>
<accession>W8ZBA5</accession>
<gene>
    <name evidence="1" type="ORF">BTDB27_p000408</name>
</gene>
<name>W8ZBA5_BACTU</name>
<dbReference type="AlphaFoldDB" id="W8ZBA5"/>
<dbReference type="EMBL" id="HG810025">
    <property type="protein sequence ID" value="CDN39745.1"/>
    <property type="molecule type" value="Genomic_DNA"/>
</dbReference>
<evidence type="ECO:0000313" key="1">
    <source>
        <dbReference type="EMBL" id="CDN39745.1"/>
    </source>
</evidence>
<reference evidence="1" key="2">
    <citation type="submission" date="2014-01" db="EMBL/GenBank/DDBJ databases">
        <authorList>
            <person name="Aslett M."/>
        </authorList>
    </citation>
    <scope>NUCLEOTIDE SEQUENCE [LARGE SCALE GENOMIC DNA]</scope>
    <source>
        <strain evidence="1">DB27</strain>
    </source>
</reference>
<protein>
    <submittedName>
        <fullName evidence="1">Uncharacterized protein</fullName>
    </submittedName>
</protein>
<proteinExistence type="predicted"/>
<reference evidence="1" key="1">
    <citation type="submission" date="2014-01" db="EMBL/GenBank/DDBJ databases">
        <title>Draft genome sequence of highly nematicidal Bacillus thuringiensis DB27.</title>
        <authorList>
            <person name="Iatsenko I."/>
            <person name="Pickard D."/>
            <person name="Corton C."/>
            <person name="Dougan G."/>
            <person name="Sommer R.J."/>
        </authorList>
    </citation>
    <scope>NUCLEOTIDE SEQUENCE [LARGE SCALE GENOMIC DNA]</scope>
    <source>
        <strain evidence="1">DB27</strain>
    </source>
</reference>
<organism evidence="1">
    <name type="scientific">Bacillus thuringiensis DB27</name>
    <dbReference type="NCBI Taxonomy" id="1431339"/>
    <lineage>
        <taxon>Bacteria</taxon>
        <taxon>Bacillati</taxon>
        <taxon>Bacillota</taxon>
        <taxon>Bacilli</taxon>
        <taxon>Bacillales</taxon>
        <taxon>Bacillaceae</taxon>
        <taxon>Bacillus</taxon>
        <taxon>Bacillus cereus group</taxon>
    </lineage>
</organism>
<sequence length="71" mass="8897">MTILLFFKNSYKLIDIEFHFWYKYLAISKYIHKKTKPHHLVFNWLKVWRLDQLKTPKDRVLIHTKSIFDFL</sequence>